<reference evidence="1 2" key="1">
    <citation type="journal article" date="2023" name="Arcadia Sci">
        <title>De novo assembly of a long-read Amblyomma americanum tick genome.</title>
        <authorList>
            <person name="Chou S."/>
            <person name="Poskanzer K.E."/>
            <person name="Rollins M."/>
            <person name="Thuy-Boun P.S."/>
        </authorList>
    </citation>
    <scope>NUCLEOTIDE SEQUENCE [LARGE SCALE GENOMIC DNA]</scope>
    <source>
        <strain evidence="1">F_SG_1</strain>
        <tissue evidence="1">Salivary glands</tissue>
    </source>
</reference>
<accession>A0AAQ4FIK3</accession>
<organism evidence="1 2">
    <name type="scientific">Amblyomma americanum</name>
    <name type="common">Lone star tick</name>
    <dbReference type="NCBI Taxonomy" id="6943"/>
    <lineage>
        <taxon>Eukaryota</taxon>
        <taxon>Metazoa</taxon>
        <taxon>Ecdysozoa</taxon>
        <taxon>Arthropoda</taxon>
        <taxon>Chelicerata</taxon>
        <taxon>Arachnida</taxon>
        <taxon>Acari</taxon>
        <taxon>Parasitiformes</taxon>
        <taxon>Ixodida</taxon>
        <taxon>Ixodoidea</taxon>
        <taxon>Ixodidae</taxon>
        <taxon>Amblyomminae</taxon>
        <taxon>Amblyomma</taxon>
    </lineage>
</organism>
<name>A0AAQ4FIK3_AMBAM</name>
<dbReference type="Proteomes" id="UP001321473">
    <property type="component" value="Unassembled WGS sequence"/>
</dbReference>
<evidence type="ECO:0000313" key="1">
    <source>
        <dbReference type="EMBL" id="KAK8786422.1"/>
    </source>
</evidence>
<sequence length="140" mass="15618">MIPPVSFSLQRARHLMWMWPLPREHLLQQSRDARCLVMSFDTLDAPSALPAVSADSGSSQLARIIPTSVVRRVGVDDPKVPRGKESPFRRVVTLKPAVPRAAELPTPGRQRMNPLLVATPCICKEPGSWMSSRPDREWAT</sequence>
<keyword evidence="2" id="KW-1185">Reference proteome</keyword>
<proteinExistence type="predicted"/>
<protein>
    <submittedName>
        <fullName evidence="1">Uncharacterized protein</fullName>
    </submittedName>
</protein>
<evidence type="ECO:0000313" key="2">
    <source>
        <dbReference type="Proteomes" id="UP001321473"/>
    </source>
</evidence>
<dbReference type="EMBL" id="JARKHS020002761">
    <property type="protein sequence ID" value="KAK8786422.1"/>
    <property type="molecule type" value="Genomic_DNA"/>
</dbReference>
<gene>
    <name evidence="1" type="ORF">V5799_023800</name>
</gene>
<comment type="caution">
    <text evidence="1">The sequence shown here is derived from an EMBL/GenBank/DDBJ whole genome shotgun (WGS) entry which is preliminary data.</text>
</comment>
<dbReference type="AlphaFoldDB" id="A0AAQ4FIK3"/>